<dbReference type="GO" id="GO:0004530">
    <property type="term" value="F:deoxyribonuclease I activity"/>
    <property type="evidence" value="ECO:0007669"/>
    <property type="project" value="TreeGrafter"/>
</dbReference>
<dbReference type="PANTHER" id="PTHR11371:SF31">
    <property type="entry name" value="EXTRACELLULAR NUCLEASE"/>
    <property type="match status" value="1"/>
</dbReference>
<dbReference type="EMBL" id="LN902843">
    <property type="protein sequence ID" value="CDS36839.1"/>
    <property type="molecule type" value="Genomic_DNA"/>
</dbReference>
<feature type="chain" id="PRO_5009741476" evidence="4">
    <location>
        <begin position="22"/>
        <end position="245"/>
    </location>
</feature>
<name>A0A068Y332_ECHMU</name>
<dbReference type="Gene3D" id="3.60.10.10">
    <property type="entry name" value="Endonuclease/exonuclease/phosphatase"/>
    <property type="match status" value="1"/>
</dbReference>
<proteinExistence type="inferred from homology"/>
<dbReference type="SUPFAM" id="SSF56219">
    <property type="entry name" value="DNase I-like"/>
    <property type="match status" value="1"/>
</dbReference>
<dbReference type="PANTHER" id="PTHR11371">
    <property type="entry name" value="DEOXYRIBONUCLEASE"/>
    <property type="match status" value="1"/>
</dbReference>
<reference evidence="6" key="1">
    <citation type="journal article" date="2013" name="Nature">
        <title>The genomes of four tapeworm species reveal adaptations to parasitism.</title>
        <authorList>
            <person name="Tsai I.J."/>
            <person name="Zarowiecki M."/>
            <person name="Holroyd N."/>
            <person name="Garciarrubio A."/>
            <person name="Sanchez-Flores A."/>
            <person name="Brooks K.L."/>
            <person name="Tracey A."/>
            <person name="Bobes R.J."/>
            <person name="Fragoso G."/>
            <person name="Sciutto E."/>
            <person name="Aslett M."/>
            <person name="Beasley H."/>
            <person name="Bennett H.M."/>
            <person name="Cai J."/>
            <person name="Camicia F."/>
            <person name="Clark R."/>
            <person name="Cucher M."/>
            <person name="De Silva N."/>
            <person name="Day T.A."/>
            <person name="Deplazes P."/>
            <person name="Estrada K."/>
            <person name="Fernandez C."/>
            <person name="Holland P.W."/>
            <person name="Hou J."/>
            <person name="Hu S."/>
            <person name="Huckvale T."/>
            <person name="Hung S.S."/>
            <person name="Kamenetzky L."/>
            <person name="Keane J.A."/>
            <person name="Kiss F."/>
            <person name="Koziol U."/>
            <person name="Lambert O."/>
            <person name="Liu K."/>
            <person name="Luo X."/>
            <person name="Luo Y."/>
            <person name="Macchiaroli N."/>
            <person name="Nichol S."/>
            <person name="Paps J."/>
            <person name="Parkinson J."/>
            <person name="Pouchkina-Stantcheva N."/>
            <person name="Riddiford N."/>
            <person name="Rosenzvit M."/>
            <person name="Salinas G."/>
            <person name="Wasmuth J.D."/>
            <person name="Zamanian M."/>
            <person name="Zheng Y."/>
            <person name="Cai X."/>
            <person name="Soberon X."/>
            <person name="Olson P.D."/>
            <person name="Laclette J.P."/>
            <person name="Brehm K."/>
            <person name="Berriman M."/>
            <person name="Garciarrubio A."/>
            <person name="Bobes R.J."/>
            <person name="Fragoso G."/>
            <person name="Sanchez-Flores A."/>
            <person name="Estrada K."/>
            <person name="Cevallos M.A."/>
            <person name="Morett E."/>
            <person name="Gonzalez V."/>
            <person name="Portillo T."/>
            <person name="Ochoa-Leyva A."/>
            <person name="Jose M.V."/>
            <person name="Sciutto E."/>
            <person name="Landa A."/>
            <person name="Jimenez L."/>
            <person name="Valdes V."/>
            <person name="Carrero J.C."/>
            <person name="Larralde C."/>
            <person name="Morales-Montor J."/>
            <person name="Limon-Lason J."/>
            <person name="Soberon X."/>
            <person name="Laclette J.P."/>
        </authorList>
    </citation>
    <scope>NUCLEOTIDE SEQUENCE [LARGE SCALE GENOMIC DNA]</scope>
</reference>
<dbReference type="PRINTS" id="PR00130">
    <property type="entry name" value="DNASEI"/>
</dbReference>
<evidence type="ECO:0000256" key="2">
    <source>
        <dbReference type="ARBA" id="ARBA00022722"/>
    </source>
</evidence>
<dbReference type="Pfam" id="PF03372">
    <property type="entry name" value="Exo_endo_phos"/>
    <property type="match status" value="1"/>
</dbReference>
<dbReference type="OrthoDB" id="10061407at2759"/>
<feature type="signal peptide" evidence="4">
    <location>
        <begin position="1"/>
        <end position="21"/>
    </location>
</feature>
<evidence type="ECO:0000259" key="5">
    <source>
        <dbReference type="Pfam" id="PF03372"/>
    </source>
</evidence>
<reference evidence="6" key="2">
    <citation type="submission" date="2015-11" db="EMBL/GenBank/DDBJ databases">
        <authorList>
            <person name="Zhang Y."/>
            <person name="Guo Z."/>
        </authorList>
    </citation>
    <scope>NUCLEOTIDE SEQUENCE</scope>
</reference>
<keyword evidence="4" id="KW-0732">Signal</keyword>
<feature type="domain" description="Endonuclease/exonuclease/phosphatase" evidence="5">
    <location>
        <begin position="27"/>
        <end position="214"/>
    </location>
</feature>
<protein>
    <submittedName>
        <fullName evidence="6">Deoxyribonuclease</fullName>
    </submittedName>
</protein>
<sequence length="245" mass="27506">MILLSLLLVVCLLGLPAPSEQKIKSAAFNVQVFGKSKSTKADVMKLLVDIFLRYHGAVIEEIRDNTDEAIQRLLTAINAASPGVRYEVRVGERKGRSASKEQIGFIFRPDNITVVGLASMRTRMAEFERPPDCFSLIIKESGLRVALLAIHVSPKYVVKELDALYDVTNECERFAGTTNLVLLGDMNADCTYLSKQARDKLRLRTDRQYAWRITDDMDTTVSDTKCAYDSRGAHEKGMLKEDARR</sequence>
<evidence type="ECO:0000256" key="4">
    <source>
        <dbReference type="SAM" id="SignalP"/>
    </source>
</evidence>
<dbReference type="Proteomes" id="UP000017246">
    <property type="component" value="Unassembled WGS sequence"/>
</dbReference>
<comment type="similarity">
    <text evidence="1">Belongs to the DNase I family.</text>
</comment>
<evidence type="ECO:0000313" key="7">
    <source>
        <dbReference type="Proteomes" id="UP000017246"/>
    </source>
</evidence>
<accession>A0A068Y332</accession>
<dbReference type="InterPro" id="IPR005135">
    <property type="entry name" value="Endo/exonuclease/phosphatase"/>
</dbReference>
<dbReference type="GO" id="GO:0003677">
    <property type="term" value="F:DNA binding"/>
    <property type="evidence" value="ECO:0007669"/>
    <property type="project" value="TreeGrafter"/>
</dbReference>
<dbReference type="STRING" id="6211.A0A068Y332"/>
<dbReference type="GO" id="GO:0005634">
    <property type="term" value="C:nucleus"/>
    <property type="evidence" value="ECO:0007669"/>
    <property type="project" value="TreeGrafter"/>
</dbReference>
<gene>
    <name evidence="6" type="ORF">EmuJ_000405700</name>
</gene>
<evidence type="ECO:0000313" key="6">
    <source>
        <dbReference type="EMBL" id="CDS36839.1"/>
    </source>
</evidence>
<dbReference type="SMART" id="SM00476">
    <property type="entry name" value="DNaseIc"/>
    <property type="match status" value="1"/>
</dbReference>
<evidence type="ECO:0000256" key="1">
    <source>
        <dbReference type="ARBA" id="ARBA00007359"/>
    </source>
</evidence>
<keyword evidence="3" id="KW-0378">Hydrolase</keyword>
<dbReference type="InterPro" id="IPR016202">
    <property type="entry name" value="DNase_I"/>
</dbReference>
<dbReference type="AlphaFoldDB" id="A0A068Y332"/>
<dbReference type="eggNOG" id="ENOG502QPNY">
    <property type="taxonomic scope" value="Eukaryota"/>
</dbReference>
<evidence type="ECO:0000256" key="3">
    <source>
        <dbReference type="ARBA" id="ARBA00022801"/>
    </source>
</evidence>
<keyword evidence="7" id="KW-1185">Reference proteome</keyword>
<dbReference type="OMA" id="SANDKIM"/>
<dbReference type="GO" id="GO:0006308">
    <property type="term" value="P:DNA catabolic process"/>
    <property type="evidence" value="ECO:0007669"/>
    <property type="project" value="InterPro"/>
</dbReference>
<keyword evidence="2" id="KW-0540">Nuclease</keyword>
<organism evidence="6 7">
    <name type="scientific">Echinococcus multilocularis</name>
    <name type="common">Fox tapeworm</name>
    <dbReference type="NCBI Taxonomy" id="6211"/>
    <lineage>
        <taxon>Eukaryota</taxon>
        <taxon>Metazoa</taxon>
        <taxon>Spiralia</taxon>
        <taxon>Lophotrochozoa</taxon>
        <taxon>Platyhelminthes</taxon>
        <taxon>Cestoda</taxon>
        <taxon>Eucestoda</taxon>
        <taxon>Cyclophyllidea</taxon>
        <taxon>Taeniidae</taxon>
        <taxon>Echinococcus</taxon>
    </lineage>
</organism>
<dbReference type="InterPro" id="IPR036691">
    <property type="entry name" value="Endo/exonu/phosph_ase_sf"/>
</dbReference>